<sequence length="177" mass="19353">MSDKKEIATLSIKISVDSTDLDKLEAQLKRIEGLMISTGLKQPAKGGFITDFAAFNHFGCLEPVFTNSADRAFINGVFIDNAALEKAMTQAAKEGAKKGAEQVRFKITTGINDNSVQVPAEMALKASAEISRTSEAISREQSEFEKFKQQVESEFSHLQSSITQIRADIQRKSSGFA</sequence>
<proteinExistence type="predicted"/>
<keyword evidence="2" id="KW-1185">Reference proteome</keyword>
<evidence type="ECO:0000313" key="1">
    <source>
        <dbReference type="EMBL" id="WNK25920.1"/>
    </source>
</evidence>
<reference evidence="1" key="1">
    <citation type="journal article" date="2023" name="Microbiol. Spectr.">
        <title>Whole-genome sequencing provides insights into a novel species: Providencia hangzhouensis associated with urinary tract infections.</title>
        <authorList>
            <person name="Dong X."/>
            <person name="Yu Y."/>
            <person name="Liu J."/>
            <person name="Cao D."/>
            <person name="Xiang Y."/>
            <person name="Bi K."/>
            <person name="Yuan X."/>
            <person name="Li S."/>
            <person name="Wu T."/>
            <person name="Zhang Y."/>
        </authorList>
    </citation>
    <scope>NUCLEOTIDE SEQUENCE</scope>
    <source>
        <strain evidence="1">PR-310</strain>
    </source>
</reference>
<accession>A0ABY9ZEB5</accession>
<dbReference type="Proteomes" id="UP001163184">
    <property type="component" value="Chromosome"/>
</dbReference>
<name>A0ABY9ZEB5_9GAMM</name>
<dbReference type="RefSeq" id="WP_164560854.1">
    <property type="nucleotide sequence ID" value="NZ_CP135052.1"/>
</dbReference>
<dbReference type="EMBL" id="CP135052">
    <property type="protein sequence ID" value="WNK25920.1"/>
    <property type="molecule type" value="Genomic_DNA"/>
</dbReference>
<evidence type="ECO:0000313" key="2">
    <source>
        <dbReference type="Proteomes" id="UP001163184"/>
    </source>
</evidence>
<protein>
    <submittedName>
        <fullName evidence="1">Uncharacterized protein</fullName>
    </submittedName>
</protein>
<gene>
    <name evidence="1" type="ORF">PZ638_08645</name>
</gene>
<dbReference type="GeneID" id="92274523"/>
<organism evidence="1 2">
    <name type="scientific">Providencia hangzhouensis</name>
    <dbReference type="NCBI Taxonomy" id="3031799"/>
    <lineage>
        <taxon>Bacteria</taxon>
        <taxon>Pseudomonadati</taxon>
        <taxon>Pseudomonadota</taxon>
        <taxon>Gammaproteobacteria</taxon>
        <taxon>Enterobacterales</taxon>
        <taxon>Morganellaceae</taxon>
        <taxon>Providencia</taxon>
    </lineage>
</organism>